<organism evidence="2 3">
    <name type="scientific">Trifolium medium</name>
    <dbReference type="NCBI Taxonomy" id="97028"/>
    <lineage>
        <taxon>Eukaryota</taxon>
        <taxon>Viridiplantae</taxon>
        <taxon>Streptophyta</taxon>
        <taxon>Embryophyta</taxon>
        <taxon>Tracheophyta</taxon>
        <taxon>Spermatophyta</taxon>
        <taxon>Magnoliopsida</taxon>
        <taxon>eudicotyledons</taxon>
        <taxon>Gunneridae</taxon>
        <taxon>Pentapetalae</taxon>
        <taxon>rosids</taxon>
        <taxon>fabids</taxon>
        <taxon>Fabales</taxon>
        <taxon>Fabaceae</taxon>
        <taxon>Papilionoideae</taxon>
        <taxon>50 kb inversion clade</taxon>
        <taxon>NPAAA clade</taxon>
        <taxon>Hologalegina</taxon>
        <taxon>IRL clade</taxon>
        <taxon>Trifolieae</taxon>
        <taxon>Trifolium</taxon>
    </lineage>
</organism>
<dbReference type="SUPFAM" id="SSF52540">
    <property type="entry name" value="P-loop containing nucleoside triphosphate hydrolases"/>
    <property type="match status" value="1"/>
</dbReference>
<dbReference type="Gene3D" id="1.10.8.430">
    <property type="entry name" value="Helical domain of apoptotic protease-activating factors"/>
    <property type="match status" value="1"/>
</dbReference>
<evidence type="ECO:0000313" key="3">
    <source>
        <dbReference type="Proteomes" id="UP000265520"/>
    </source>
</evidence>
<dbReference type="PRINTS" id="PR00364">
    <property type="entry name" value="DISEASERSIST"/>
</dbReference>
<dbReference type="PANTHER" id="PTHR11017">
    <property type="entry name" value="LEUCINE-RICH REPEAT-CONTAINING PROTEIN"/>
    <property type="match status" value="1"/>
</dbReference>
<sequence>VVLPVFYGVTPSFIREYAKETFGEATDKSDSRARNVDRQQNPQKEALIDASHLAGWDMANYSNESMVVKKIVAQVLQTLDKKYLPIPDYPVGLESHAKRMIRFLRQNTRDQSFLANIREVWGKDRGPIDLQEQLLSDILKKGNIKVHSVEWGKAMINERLCTKRALVVLDDVSTREQLDALCGSRNGIGPGSIIIITTRDVCLLNITKVDFIYKVEGLNAPESLKLFNWHAFKAESPTKGFLRPSGDVVSYCGGLPLALEVLGSYLFNRRKKEWNSVLSKLKQIPNDQIHEKLKISFDGLRDRMEKDIFLDVCCFFIGKDIAYVTEILNGCGFC</sequence>
<dbReference type="AlphaFoldDB" id="A0A392MTJ7"/>
<feature type="domain" description="NB-ARC" evidence="1">
    <location>
        <begin position="127"/>
        <end position="235"/>
    </location>
</feature>
<dbReference type="GO" id="GO:0006952">
    <property type="term" value="P:defense response"/>
    <property type="evidence" value="ECO:0007669"/>
    <property type="project" value="InterPro"/>
</dbReference>
<dbReference type="PANTHER" id="PTHR11017:SF560">
    <property type="entry name" value="RESISTANCE PROTEIN (TIR-NBS-LRR CLASS), PUTATIVE-RELATED"/>
    <property type="match status" value="1"/>
</dbReference>
<feature type="non-terminal residue" evidence="2">
    <location>
        <position position="1"/>
    </location>
</feature>
<dbReference type="InterPro" id="IPR027417">
    <property type="entry name" value="P-loop_NTPase"/>
</dbReference>
<evidence type="ECO:0000313" key="2">
    <source>
        <dbReference type="EMBL" id="MCH89584.1"/>
    </source>
</evidence>
<dbReference type="InterPro" id="IPR035897">
    <property type="entry name" value="Toll_tir_struct_dom_sf"/>
</dbReference>
<reference evidence="2 3" key="1">
    <citation type="journal article" date="2018" name="Front. Plant Sci.">
        <title>Red Clover (Trifolium pratense) and Zigzag Clover (T. medium) - A Picture of Genomic Similarities and Differences.</title>
        <authorList>
            <person name="Dluhosova J."/>
            <person name="Istvanek J."/>
            <person name="Nedelnik J."/>
            <person name="Repkova J."/>
        </authorList>
    </citation>
    <scope>NUCLEOTIDE SEQUENCE [LARGE SCALE GENOMIC DNA]</scope>
    <source>
        <strain evidence="3">cv. 10/8</strain>
        <tissue evidence="2">Leaf</tissue>
    </source>
</reference>
<accession>A0A392MTJ7</accession>
<proteinExistence type="predicted"/>
<dbReference type="Gene3D" id="3.40.50.10140">
    <property type="entry name" value="Toll/interleukin-1 receptor homology (TIR) domain"/>
    <property type="match status" value="1"/>
</dbReference>
<name>A0A392MTJ7_9FABA</name>
<dbReference type="Gene3D" id="3.40.50.300">
    <property type="entry name" value="P-loop containing nucleotide triphosphate hydrolases"/>
    <property type="match status" value="1"/>
</dbReference>
<gene>
    <name evidence="2" type="ORF">A2U01_0010484</name>
</gene>
<dbReference type="InterPro" id="IPR044974">
    <property type="entry name" value="Disease_R_plants"/>
</dbReference>
<dbReference type="InterPro" id="IPR002182">
    <property type="entry name" value="NB-ARC"/>
</dbReference>
<dbReference type="Proteomes" id="UP000265520">
    <property type="component" value="Unassembled WGS sequence"/>
</dbReference>
<dbReference type="GO" id="GO:0043531">
    <property type="term" value="F:ADP binding"/>
    <property type="evidence" value="ECO:0007669"/>
    <property type="project" value="InterPro"/>
</dbReference>
<comment type="caution">
    <text evidence="2">The sequence shown here is derived from an EMBL/GenBank/DDBJ whole genome shotgun (WGS) entry which is preliminary data.</text>
</comment>
<dbReference type="InterPro" id="IPR042197">
    <property type="entry name" value="Apaf_helical"/>
</dbReference>
<dbReference type="Pfam" id="PF00931">
    <property type="entry name" value="NB-ARC"/>
    <property type="match status" value="1"/>
</dbReference>
<protein>
    <submittedName>
        <fullName evidence="2">NBS-containing resistance-like protein</fullName>
    </submittedName>
</protein>
<dbReference type="EMBL" id="LXQA010016464">
    <property type="protein sequence ID" value="MCH89584.1"/>
    <property type="molecule type" value="Genomic_DNA"/>
</dbReference>
<evidence type="ECO:0000259" key="1">
    <source>
        <dbReference type="Pfam" id="PF00931"/>
    </source>
</evidence>
<keyword evidence="3" id="KW-1185">Reference proteome</keyword>